<gene>
    <name evidence="3" type="ORF">GGX14DRAFT_389339</name>
</gene>
<feature type="transmembrane region" description="Helical" evidence="2">
    <location>
        <begin position="212"/>
        <end position="234"/>
    </location>
</feature>
<dbReference type="EMBL" id="JARJCW010000010">
    <property type="protein sequence ID" value="KAJ7219923.1"/>
    <property type="molecule type" value="Genomic_DNA"/>
</dbReference>
<keyword evidence="4" id="KW-1185">Reference proteome</keyword>
<feature type="region of interest" description="Disordered" evidence="1">
    <location>
        <begin position="252"/>
        <end position="273"/>
    </location>
</feature>
<organism evidence="3 4">
    <name type="scientific">Mycena pura</name>
    <dbReference type="NCBI Taxonomy" id="153505"/>
    <lineage>
        <taxon>Eukaryota</taxon>
        <taxon>Fungi</taxon>
        <taxon>Dikarya</taxon>
        <taxon>Basidiomycota</taxon>
        <taxon>Agaricomycotina</taxon>
        <taxon>Agaricomycetes</taxon>
        <taxon>Agaricomycetidae</taxon>
        <taxon>Agaricales</taxon>
        <taxon>Marasmiineae</taxon>
        <taxon>Mycenaceae</taxon>
        <taxon>Mycena</taxon>
    </lineage>
</organism>
<evidence type="ECO:0008006" key="5">
    <source>
        <dbReference type="Google" id="ProtNLM"/>
    </source>
</evidence>
<dbReference type="AlphaFoldDB" id="A0AAD6YJQ6"/>
<evidence type="ECO:0000313" key="4">
    <source>
        <dbReference type="Proteomes" id="UP001219525"/>
    </source>
</evidence>
<feature type="compositionally biased region" description="Basic and acidic residues" evidence="1">
    <location>
        <begin position="300"/>
        <end position="315"/>
    </location>
</feature>
<evidence type="ECO:0000256" key="1">
    <source>
        <dbReference type="SAM" id="MobiDB-lite"/>
    </source>
</evidence>
<protein>
    <recommendedName>
        <fullName evidence="5">Transmembrane protein</fullName>
    </recommendedName>
</protein>
<evidence type="ECO:0000313" key="3">
    <source>
        <dbReference type="EMBL" id="KAJ7219923.1"/>
    </source>
</evidence>
<feature type="region of interest" description="Disordered" evidence="1">
    <location>
        <begin position="286"/>
        <end position="343"/>
    </location>
</feature>
<dbReference type="SUPFAM" id="SSF101908">
    <property type="entry name" value="Putative isomerase YbhE"/>
    <property type="match status" value="1"/>
</dbReference>
<proteinExistence type="predicted"/>
<comment type="caution">
    <text evidence="3">The sequence shown here is derived from an EMBL/GenBank/DDBJ whole genome shotgun (WGS) entry which is preliminary data.</text>
</comment>
<name>A0AAD6YJQ6_9AGAR</name>
<evidence type="ECO:0000256" key="2">
    <source>
        <dbReference type="SAM" id="Phobius"/>
    </source>
</evidence>
<keyword evidence="2" id="KW-0472">Membrane</keyword>
<sequence length="343" mass="37827">MTAPIHNIAYDSTSKHILVGSSAGRPGDTGQLANILVWIKSNAVESTTVDDVPVEVKFHSTSGSCFIAWLQEAIRTYAHSVNYNHEVFLDKLWSFTYTGLSSGISLSKNHLVIKTLFNGLLWVDIETHDLIHTSPSPRPWQAPPLAGTVAAFKPDGPLLIVGTSDELGAILYRSFYFYRVGSFCPWFPVGVVAGIMFIGGVVAVVGLPNTKQVQTCIGFSLGVVTGAFLSRLIWSRFARTQGETAELVKVKGDHDSVVPESDNPWDNSGDRQHDTYVNEAMQSLDPQVMGQPGHLHGTLHTRDSDHDQDRDREHVESEEEEKSEVPGWQELDVPAWPNHELSQ</sequence>
<keyword evidence="2" id="KW-0812">Transmembrane</keyword>
<accession>A0AAD6YJQ6</accession>
<keyword evidence="2" id="KW-1133">Transmembrane helix</keyword>
<dbReference type="Proteomes" id="UP001219525">
    <property type="component" value="Unassembled WGS sequence"/>
</dbReference>
<reference evidence="3" key="1">
    <citation type="submission" date="2023-03" db="EMBL/GenBank/DDBJ databases">
        <title>Massive genome expansion in bonnet fungi (Mycena s.s.) driven by repeated elements and novel gene families across ecological guilds.</title>
        <authorList>
            <consortium name="Lawrence Berkeley National Laboratory"/>
            <person name="Harder C.B."/>
            <person name="Miyauchi S."/>
            <person name="Viragh M."/>
            <person name="Kuo A."/>
            <person name="Thoen E."/>
            <person name="Andreopoulos B."/>
            <person name="Lu D."/>
            <person name="Skrede I."/>
            <person name="Drula E."/>
            <person name="Henrissat B."/>
            <person name="Morin E."/>
            <person name="Kohler A."/>
            <person name="Barry K."/>
            <person name="LaButti K."/>
            <person name="Morin E."/>
            <person name="Salamov A."/>
            <person name="Lipzen A."/>
            <person name="Mereny Z."/>
            <person name="Hegedus B."/>
            <person name="Baldrian P."/>
            <person name="Stursova M."/>
            <person name="Weitz H."/>
            <person name="Taylor A."/>
            <person name="Grigoriev I.V."/>
            <person name="Nagy L.G."/>
            <person name="Martin F."/>
            <person name="Kauserud H."/>
        </authorList>
    </citation>
    <scope>NUCLEOTIDE SEQUENCE</scope>
    <source>
        <strain evidence="3">9144</strain>
    </source>
</reference>
<feature type="transmembrane region" description="Helical" evidence="2">
    <location>
        <begin position="183"/>
        <end position="206"/>
    </location>
</feature>